<dbReference type="CDD" id="cd06575">
    <property type="entry name" value="PASTA_Pbp2x-like_2"/>
    <property type="match status" value="1"/>
</dbReference>
<dbReference type="EMBL" id="BKAU01000002">
    <property type="protein sequence ID" value="GEP95960.1"/>
    <property type="molecule type" value="Genomic_DNA"/>
</dbReference>
<accession>A0A512RJU2</accession>
<dbReference type="SMART" id="SM00740">
    <property type="entry name" value="PASTA"/>
    <property type="match status" value="1"/>
</dbReference>
<dbReference type="Gene3D" id="3.30.450.330">
    <property type="match status" value="1"/>
</dbReference>
<keyword evidence="7" id="KW-1185">Reference proteome</keyword>
<dbReference type="Gene3D" id="3.90.1310.10">
    <property type="entry name" value="Penicillin-binding protein 2a (Domain 2)"/>
    <property type="match status" value="1"/>
</dbReference>
<dbReference type="AlphaFoldDB" id="A0A512RJU2"/>
<dbReference type="PROSITE" id="PS51178">
    <property type="entry name" value="PASTA"/>
    <property type="match status" value="1"/>
</dbReference>
<evidence type="ECO:0000313" key="6">
    <source>
        <dbReference type="EMBL" id="GEP95960.1"/>
    </source>
</evidence>
<feature type="domain" description="PASTA" evidence="5">
    <location>
        <begin position="642"/>
        <end position="700"/>
    </location>
</feature>
<dbReference type="PANTHER" id="PTHR30627">
    <property type="entry name" value="PEPTIDOGLYCAN D,D-TRANSPEPTIDASE"/>
    <property type="match status" value="1"/>
</dbReference>
<dbReference type="SUPFAM" id="SSF54184">
    <property type="entry name" value="Penicillin-binding protein 2x (pbp-2x), c-terminal domain"/>
    <property type="match status" value="1"/>
</dbReference>
<dbReference type="SUPFAM" id="SSF56519">
    <property type="entry name" value="Penicillin binding protein dimerisation domain"/>
    <property type="match status" value="1"/>
</dbReference>
<keyword evidence="3 4" id="KW-0472">Membrane</keyword>
<proteinExistence type="predicted"/>
<sequence>MEIKKDILWRAYLCFIGMALFAVAILARVFFIQHVEGNYWRSMSDSLHTTYMDLDADRGTIYSEEGRMLSTSIPYFDIRIDFKADGLLDKKGEVFKKNVDSLSIYLANLFRDRSAAAYKRLLQEGYKDKDRYFLLKKEIKFDEYQAVRSFPMFRLGRNKSGFIAETKNKRINPFKLLANRTIGLARENAQNVGLERTYNEQLNGVTGKRLMRRIAGGTYMPVEGYDIEPENGKDVITTLDVNMQDIAETALMNMMVQNEAQHGTCILMEVKTGKIKAIANLGRQKDGSYWEDMNYALQVGEPGSTFKLATMIAVLEDGFVTPNSIVDLNYGRWKVGRRTVYDSEPHHLTAVTVKKAFERSSNVGMAKLAYQYYYKTPNKFAEHFKRLHLDDKTGIDLVGEGRPVIKTTESRTWSATTLPWMAFGYEVLQSPLQTAMLYNAVANDGKMMRPYLVNAIMEYGKAVKEYQPVVLMDSICSSRTLGQLRDMLEGVVLNGTATKLQTPYYRIAGKTGTALVANGNRGYADKIYQSSFAGYFPADDPQYTCVVVIKNKPHAAKFYGGSVAGPVFREVADKLYALAVNKPRPVQGTPGLDTLMALKGGKGSEWKSIVETLQLPWQGTLTSSNWVSPDVTNKKLSFRSMQQAPGTVPDVKGMGLKDALYLLENAGLRVVIKGSGKVSMQSLPGGSRINKEQTIVIELS</sequence>
<dbReference type="Pfam" id="PF03793">
    <property type="entry name" value="PASTA"/>
    <property type="match status" value="1"/>
</dbReference>
<dbReference type="Gene3D" id="3.30.10.20">
    <property type="match status" value="1"/>
</dbReference>
<evidence type="ECO:0000256" key="4">
    <source>
        <dbReference type="SAM" id="Phobius"/>
    </source>
</evidence>
<dbReference type="GO" id="GO:0071555">
    <property type="term" value="P:cell wall organization"/>
    <property type="evidence" value="ECO:0007669"/>
    <property type="project" value="TreeGrafter"/>
</dbReference>
<keyword evidence="2" id="KW-0121">Carboxypeptidase</keyword>
<dbReference type="InterPro" id="IPR001460">
    <property type="entry name" value="PCN-bd_Tpept"/>
</dbReference>
<protein>
    <submittedName>
        <fullName evidence="6">Penicillin-binding protein</fullName>
    </submittedName>
</protein>
<feature type="transmembrane region" description="Helical" evidence="4">
    <location>
        <begin position="12"/>
        <end position="31"/>
    </location>
</feature>
<dbReference type="Proteomes" id="UP000321436">
    <property type="component" value="Unassembled WGS sequence"/>
</dbReference>
<dbReference type="InterPro" id="IPR012338">
    <property type="entry name" value="Beta-lactam/transpept-like"/>
</dbReference>
<gene>
    <name evidence="6" type="primary">ftsI</name>
    <name evidence="6" type="ORF">CCY01nite_22200</name>
</gene>
<dbReference type="RefSeq" id="WP_146861137.1">
    <property type="nucleotide sequence ID" value="NZ_BKAU01000002.1"/>
</dbReference>
<dbReference type="OrthoDB" id="9804124at2"/>
<organism evidence="6 7">
    <name type="scientific">Chitinophaga cymbidii</name>
    <dbReference type="NCBI Taxonomy" id="1096750"/>
    <lineage>
        <taxon>Bacteria</taxon>
        <taxon>Pseudomonadati</taxon>
        <taxon>Bacteroidota</taxon>
        <taxon>Chitinophagia</taxon>
        <taxon>Chitinophagales</taxon>
        <taxon>Chitinophagaceae</taxon>
        <taxon>Chitinophaga</taxon>
    </lineage>
</organism>
<dbReference type="InterPro" id="IPR050515">
    <property type="entry name" value="Beta-lactam/transpept"/>
</dbReference>
<dbReference type="InterPro" id="IPR005311">
    <property type="entry name" value="PBP_dimer"/>
</dbReference>
<dbReference type="GO" id="GO:0004180">
    <property type="term" value="F:carboxypeptidase activity"/>
    <property type="evidence" value="ECO:0007669"/>
    <property type="project" value="UniProtKB-KW"/>
</dbReference>
<dbReference type="PANTHER" id="PTHR30627:SF1">
    <property type="entry name" value="PEPTIDOGLYCAN D,D-TRANSPEPTIDASE FTSI"/>
    <property type="match status" value="1"/>
</dbReference>
<dbReference type="InterPro" id="IPR005543">
    <property type="entry name" value="PASTA_dom"/>
</dbReference>
<keyword evidence="4" id="KW-0812">Transmembrane</keyword>
<reference evidence="6 7" key="1">
    <citation type="submission" date="2019-07" db="EMBL/GenBank/DDBJ databases">
        <title>Whole genome shotgun sequence of Chitinophaga cymbidii NBRC 109752.</title>
        <authorList>
            <person name="Hosoyama A."/>
            <person name="Uohara A."/>
            <person name="Ohji S."/>
            <person name="Ichikawa N."/>
        </authorList>
    </citation>
    <scope>NUCLEOTIDE SEQUENCE [LARGE SCALE GENOMIC DNA]</scope>
    <source>
        <strain evidence="6 7">NBRC 109752</strain>
    </source>
</reference>
<name>A0A512RJU2_9BACT</name>
<dbReference type="Pfam" id="PF03717">
    <property type="entry name" value="PBP_dimer"/>
    <property type="match status" value="1"/>
</dbReference>
<evidence type="ECO:0000313" key="7">
    <source>
        <dbReference type="Proteomes" id="UP000321436"/>
    </source>
</evidence>
<keyword evidence="2" id="KW-0645">Protease</keyword>
<dbReference type="Gene3D" id="3.40.710.10">
    <property type="entry name" value="DD-peptidase/beta-lactamase superfamily"/>
    <property type="match status" value="1"/>
</dbReference>
<dbReference type="GO" id="GO:0008658">
    <property type="term" value="F:penicillin binding"/>
    <property type="evidence" value="ECO:0007669"/>
    <property type="project" value="InterPro"/>
</dbReference>
<evidence type="ECO:0000259" key="5">
    <source>
        <dbReference type="PROSITE" id="PS51178"/>
    </source>
</evidence>
<dbReference type="Pfam" id="PF00905">
    <property type="entry name" value="Transpeptidase"/>
    <property type="match status" value="1"/>
</dbReference>
<keyword evidence="2" id="KW-0378">Hydrolase</keyword>
<dbReference type="InterPro" id="IPR036138">
    <property type="entry name" value="PBP_dimer_sf"/>
</dbReference>
<evidence type="ECO:0000256" key="3">
    <source>
        <dbReference type="ARBA" id="ARBA00023136"/>
    </source>
</evidence>
<dbReference type="SUPFAM" id="SSF56601">
    <property type="entry name" value="beta-lactamase/transpeptidase-like"/>
    <property type="match status" value="1"/>
</dbReference>
<evidence type="ECO:0000256" key="1">
    <source>
        <dbReference type="ARBA" id="ARBA00004370"/>
    </source>
</evidence>
<keyword evidence="4" id="KW-1133">Transmembrane helix</keyword>
<dbReference type="GO" id="GO:0005886">
    <property type="term" value="C:plasma membrane"/>
    <property type="evidence" value="ECO:0007669"/>
    <property type="project" value="TreeGrafter"/>
</dbReference>
<comment type="caution">
    <text evidence="6">The sequence shown here is derived from an EMBL/GenBank/DDBJ whole genome shotgun (WGS) entry which is preliminary data.</text>
</comment>
<comment type="subcellular location">
    <subcellularLocation>
        <location evidence="1">Membrane</location>
    </subcellularLocation>
</comment>
<evidence type="ECO:0000256" key="2">
    <source>
        <dbReference type="ARBA" id="ARBA00022645"/>
    </source>
</evidence>